<dbReference type="InterPro" id="IPR050811">
    <property type="entry name" value="Phosphate_ABC_transporter"/>
</dbReference>
<reference evidence="4 5" key="1">
    <citation type="submission" date="2016-10" db="EMBL/GenBank/DDBJ databases">
        <authorList>
            <person name="de Groot N.N."/>
        </authorList>
    </citation>
    <scope>NUCLEOTIDE SEQUENCE [LARGE SCALE GENOMIC DNA]</scope>
    <source>
        <strain evidence="4 5">Vu-144</strain>
    </source>
</reference>
<feature type="chain" id="PRO_5011616046" evidence="2">
    <location>
        <begin position="20"/>
        <end position="313"/>
    </location>
</feature>
<dbReference type="STRING" id="551991.SAMN05192529_101195"/>
<dbReference type="AlphaFoldDB" id="A0A1H3VJ71"/>
<dbReference type="OrthoDB" id="1450880at2"/>
<gene>
    <name evidence="4" type="ORF">SAMN05192529_101195</name>
</gene>
<keyword evidence="5" id="KW-1185">Reference proteome</keyword>
<sequence>MFFFRATKFLLIFSLVLWSLTSCESKIKKDGHPQEGTLYVSADESFKPIIDQEIMVFQASYPNAHIKVQYKSEADCFRDLQSDSTQMILVTRAPYEKEEDYYKKLLGHPLLYSVLAYDADALVVNRSADDSTFSIEQLKKILTDSVRGKYQVVLDGDNATSSVRFLMDSITEGKSFGVNVGGSKGNEDVLQQVAANKNAIGFVGSSWIIGSSIADKYKDQVKLAYVECKSCGDGTFAKPSQATIYSVQYPLVRPLFGILKNADIGLGASFYNFMSFERGQLIFRRGDLVPGKMNFVIRKVVNKPDKDSGNKNK</sequence>
<dbReference type="PANTHER" id="PTHR30570">
    <property type="entry name" value="PERIPLASMIC PHOSPHATE BINDING COMPONENT OF PHOSPHATE ABC TRANSPORTER"/>
    <property type="match status" value="1"/>
</dbReference>
<evidence type="ECO:0000313" key="4">
    <source>
        <dbReference type="EMBL" id="SDZ74816.1"/>
    </source>
</evidence>
<dbReference type="InterPro" id="IPR024370">
    <property type="entry name" value="PBP_domain"/>
</dbReference>
<dbReference type="RefSeq" id="WP_091392229.1">
    <property type="nucleotide sequence ID" value="NZ_FNQY01000001.1"/>
</dbReference>
<feature type="domain" description="PBP" evidence="3">
    <location>
        <begin position="33"/>
        <end position="274"/>
    </location>
</feature>
<dbReference type="PANTHER" id="PTHR30570:SF1">
    <property type="entry name" value="PHOSPHATE-BINDING PROTEIN PSTS"/>
    <property type="match status" value="1"/>
</dbReference>
<dbReference type="Pfam" id="PF12849">
    <property type="entry name" value="PBP_like_2"/>
    <property type="match status" value="1"/>
</dbReference>
<dbReference type="SUPFAM" id="SSF53850">
    <property type="entry name" value="Periplasmic binding protein-like II"/>
    <property type="match status" value="1"/>
</dbReference>
<dbReference type="EMBL" id="FNQY01000001">
    <property type="protein sequence ID" value="SDZ74816.1"/>
    <property type="molecule type" value="Genomic_DNA"/>
</dbReference>
<name>A0A1H3VJ71_9BACT</name>
<accession>A0A1H3VJ71</accession>
<proteinExistence type="predicted"/>
<evidence type="ECO:0000256" key="2">
    <source>
        <dbReference type="SAM" id="SignalP"/>
    </source>
</evidence>
<evidence type="ECO:0000256" key="1">
    <source>
        <dbReference type="ARBA" id="ARBA00022729"/>
    </source>
</evidence>
<dbReference type="Gene3D" id="3.40.190.10">
    <property type="entry name" value="Periplasmic binding protein-like II"/>
    <property type="match status" value="2"/>
</dbReference>
<dbReference type="Proteomes" id="UP000199041">
    <property type="component" value="Unassembled WGS sequence"/>
</dbReference>
<organism evidence="4 5">
    <name type="scientific">Arachidicoccus rhizosphaerae</name>
    <dbReference type="NCBI Taxonomy" id="551991"/>
    <lineage>
        <taxon>Bacteria</taxon>
        <taxon>Pseudomonadati</taxon>
        <taxon>Bacteroidota</taxon>
        <taxon>Chitinophagia</taxon>
        <taxon>Chitinophagales</taxon>
        <taxon>Chitinophagaceae</taxon>
        <taxon>Arachidicoccus</taxon>
    </lineage>
</organism>
<feature type="signal peptide" evidence="2">
    <location>
        <begin position="1"/>
        <end position="19"/>
    </location>
</feature>
<evidence type="ECO:0000259" key="3">
    <source>
        <dbReference type="Pfam" id="PF12849"/>
    </source>
</evidence>
<evidence type="ECO:0000313" key="5">
    <source>
        <dbReference type="Proteomes" id="UP000199041"/>
    </source>
</evidence>
<keyword evidence="1 2" id="KW-0732">Signal</keyword>
<dbReference type="PROSITE" id="PS51257">
    <property type="entry name" value="PROKAR_LIPOPROTEIN"/>
    <property type="match status" value="1"/>
</dbReference>
<protein>
    <submittedName>
        <fullName evidence="4">Phosphate ABC transporter substrate-binding protein, PhoT family</fullName>
    </submittedName>
</protein>